<organism evidence="1 2">
    <name type="scientific">Entamoeba invadens IP1</name>
    <dbReference type="NCBI Taxonomy" id="370355"/>
    <lineage>
        <taxon>Eukaryota</taxon>
        <taxon>Amoebozoa</taxon>
        <taxon>Evosea</taxon>
        <taxon>Archamoebae</taxon>
        <taxon>Mastigamoebida</taxon>
        <taxon>Entamoebidae</taxon>
        <taxon>Entamoeba</taxon>
    </lineage>
</organism>
<protein>
    <submittedName>
        <fullName evidence="1">Uncharacterized protein</fullName>
    </submittedName>
</protein>
<sequence>MLLFVLLVCVSAKQPTIDEYLGRKNSTTCVFTKDICDKCINTIATQKDYCDAPTDAEQKCICSTFRGQWRIFFEDVEDTIRSQSNACSFICTNGTVPFGANETTVAATKKMSFNGAMTNTLVGVLALLIALL</sequence>
<dbReference type="AlphaFoldDB" id="A0A0A1U7C5"/>
<name>A0A0A1U7C5_ENTIV</name>
<evidence type="ECO:0000313" key="1">
    <source>
        <dbReference type="EMBL" id="ELP90307.1"/>
    </source>
</evidence>
<gene>
    <name evidence="1" type="ORF">EIN_505130</name>
</gene>
<keyword evidence="2" id="KW-1185">Reference proteome</keyword>
<dbReference type="VEuPathDB" id="AmoebaDB:EIN_505130"/>
<accession>A0A0A1U7C5</accession>
<proteinExistence type="predicted"/>
<dbReference type="Proteomes" id="UP000014680">
    <property type="component" value="Unassembled WGS sequence"/>
</dbReference>
<dbReference type="OMA" id="FTSEMCK"/>
<dbReference type="GeneID" id="14889266"/>
<dbReference type="RefSeq" id="XP_004257078.1">
    <property type="nucleotide sequence ID" value="XM_004257030.1"/>
</dbReference>
<reference evidence="1 2" key="1">
    <citation type="submission" date="2012-10" db="EMBL/GenBank/DDBJ databases">
        <authorList>
            <person name="Zafar N."/>
            <person name="Inman J."/>
            <person name="Hall N."/>
            <person name="Lorenzi H."/>
            <person name="Caler E."/>
        </authorList>
    </citation>
    <scope>NUCLEOTIDE SEQUENCE [LARGE SCALE GENOMIC DNA]</scope>
    <source>
        <strain evidence="1 2">IP1</strain>
    </source>
</reference>
<dbReference type="EMBL" id="KB206500">
    <property type="protein sequence ID" value="ELP90307.1"/>
    <property type="molecule type" value="Genomic_DNA"/>
</dbReference>
<dbReference type="KEGG" id="eiv:EIN_505130"/>
<evidence type="ECO:0000313" key="2">
    <source>
        <dbReference type="Proteomes" id="UP000014680"/>
    </source>
</evidence>
<dbReference type="OrthoDB" id="27742at2759"/>